<protein>
    <recommendedName>
        <fullName evidence="1">YvbJ-like NTF2-like domain-containing protein</fullName>
    </recommendedName>
</protein>
<keyword evidence="3" id="KW-1185">Reference proteome</keyword>
<sequence length="117" mass="13684">MQFAKLKTKIDEIQSAYRGMIVDPESLTLTHFGDHWNVSVDTVVSYTYVYTLKSDKQMRDASYQRGITFRLIYDSEQKRWLVSGISDNFINEQTASGWEHKKEVTIPDPIKHVWPNL</sequence>
<dbReference type="Proteomes" id="UP000198752">
    <property type="component" value="Unassembled WGS sequence"/>
</dbReference>
<reference evidence="3" key="1">
    <citation type="submission" date="2016-10" db="EMBL/GenBank/DDBJ databases">
        <authorList>
            <person name="Varghese N."/>
            <person name="Submissions S."/>
        </authorList>
    </citation>
    <scope>NUCLEOTIDE SEQUENCE [LARGE SCALE GENOMIC DNA]</scope>
    <source>
        <strain evidence="3">ATCC 700379</strain>
    </source>
</reference>
<dbReference type="AlphaFoldDB" id="A0A1I2T852"/>
<evidence type="ECO:0000313" key="2">
    <source>
        <dbReference type="EMBL" id="SFG61088.1"/>
    </source>
</evidence>
<dbReference type="EMBL" id="FOOY01000014">
    <property type="protein sequence ID" value="SFG61088.1"/>
    <property type="molecule type" value="Genomic_DNA"/>
</dbReference>
<feature type="domain" description="YvbJ-like NTF2-like" evidence="1">
    <location>
        <begin position="3"/>
        <end position="85"/>
    </location>
</feature>
<evidence type="ECO:0000313" key="3">
    <source>
        <dbReference type="Proteomes" id="UP000198752"/>
    </source>
</evidence>
<gene>
    <name evidence="2" type="ORF">SAMN02982927_02207</name>
</gene>
<dbReference type="Pfam" id="PF25155">
    <property type="entry name" value="NTF2_YvbJ"/>
    <property type="match status" value="1"/>
</dbReference>
<accession>A0A1I2T852</accession>
<organism evidence="2 3">
    <name type="scientific">Sporolactobacillus nakayamae</name>
    <dbReference type="NCBI Taxonomy" id="269670"/>
    <lineage>
        <taxon>Bacteria</taxon>
        <taxon>Bacillati</taxon>
        <taxon>Bacillota</taxon>
        <taxon>Bacilli</taxon>
        <taxon>Bacillales</taxon>
        <taxon>Sporolactobacillaceae</taxon>
        <taxon>Sporolactobacillus</taxon>
    </lineage>
</organism>
<dbReference type="InterPro" id="IPR056902">
    <property type="entry name" value="NTF2_YvbJ"/>
</dbReference>
<name>A0A1I2T852_9BACL</name>
<evidence type="ECO:0000259" key="1">
    <source>
        <dbReference type="Pfam" id="PF25155"/>
    </source>
</evidence>
<proteinExistence type="predicted"/>